<evidence type="ECO:0000313" key="7">
    <source>
        <dbReference type="EMBL" id="TLD40582.1"/>
    </source>
</evidence>
<accession>A0A533Q7I0</accession>
<dbReference type="Pfam" id="PF13720">
    <property type="entry name" value="Acetyltransf_11"/>
    <property type="match status" value="1"/>
</dbReference>
<gene>
    <name evidence="7" type="ORF">JETT_3153</name>
</gene>
<evidence type="ECO:0000256" key="3">
    <source>
        <dbReference type="ARBA" id="ARBA00022679"/>
    </source>
</evidence>
<dbReference type="InterPro" id="IPR029098">
    <property type="entry name" value="Acetyltransf_C"/>
</dbReference>
<sequence>MRIHKSAIVHPDAVVGNDVEIGPFSVIGANVTIGDGTIVKNHVTITGNTTIGKNNIIHPNVVLGAEPQDLKYHGECTSLFLGNNNVVREGVTINIGTAVGGGKTIIGDSNFFMAYAHIAHDCIIEDNVLLANGVLLGGHVIIERSAKLMGLVGIQPFVTIGRHAYVGGHTRIVQDVPPYVIIEGHPARIRQVNVIGLEREGFKKEQVDEIKKAFRTLFRRNESDRNKNLELLEKQKDISSEVSYLITFLRNSDKGKFGRHREAFRYSSCKDKLNTTSDPEEDKKEAGLPVYKSKIF</sequence>
<reference evidence="7 8" key="1">
    <citation type="submission" date="2019-04" db="EMBL/GenBank/DDBJ databases">
        <title>Genome of a novel bacterium Candidatus Jettenia ecosi reconstructed from metagenome of an anammox bioreactor.</title>
        <authorList>
            <person name="Mardanov A.V."/>
            <person name="Beletsky A.V."/>
            <person name="Ravin N.V."/>
            <person name="Botchkova E.A."/>
            <person name="Litti Y.V."/>
            <person name="Nozhevnikova A.N."/>
        </authorList>
    </citation>
    <scope>NUCLEOTIDE SEQUENCE [LARGE SCALE GENOMIC DNA]</scope>
    <source>
        <strain evidence="7">J2</strain>
    </source>
</reference>
<dbReference type="PANTHER" id="PTHR43480">
    <property type="entry name" value="ACYL-[ACYL-CARRIER-PROTEIN]--UDP-N-ACETYLGLUCOSAMINE O-ACYLTRANSFERASE"/>
    <property type="match status" value="1"/>
</dbReference>
<dbReference type="NCBIfam" id="TIGR01852">
    <property type="entry name" value="lipid_A_lpxA"/>
    <property type="match status" value="1"/>
</dbReference>
<keyword evidence="3 7" id="KW-0808">Transferase</keyword>
<dbReference type="PANTHER" id="PTHR43480:SF1">
    <property type="entry name" value="ACYL-[ACYL-CARRIER-PROTEIN]--UDP-N-ACETYLGLUCOSAMINE O-ACYLTRANSFERASE, MITOCHONDRIAL-RELATED"/>
    <property type="match status" value="1"/>
</dbReference>
<dbReference type="GO" id="GO:0009245">
    <property type="term" value="P:lipid A biosynthetic process"/>
    <property type="evidence" value="ECO:0007669"/>
    <property type="project" value="UniProtKB-KW"/>
</dbReference>
<dbReference type="Pfam" id="PF00132">
    <property type="entry name" value="Hexapep"/>
    <property type="match status" value="2"/>
</dbReference>
<proteinExistence type="predicted"/>
<dbReference type="Proteomes" id="UP000319783">
    <property type="component" value="Unassembled WGS sequence"/>
</dbReference>
<evidence type="ECO:0000259" key="6">
    <source>
        <dbReference type="Pfam" id="PF13720"/>
    </source>
</evidence>
<dbReference type="GO" id="GO:0008780">
    <property type="term" value="F:acyl-[acyl-carrier-protein]-UDP-N-acetylglucosamine O-acyltransferase activity"/>
    <property type="evidence" value="ECO:0007669"/>
    <property type="project" value="InterPro"/>
</dbReference>
<feature type="domain" description="UDP N-acetylglucosamine O-acyltransferase C-terminal" evidence="6">
    <location>
        <begin position="175"/>
        <end position="255"/>
    </location>
</feature>
<keyword evidence="4" id="KW-0443">Lipid metabolism</keyword>
<dbReference type="GO" id="GO:0016020">
    <property type="term" value="C:membrane"/>
    <property type="evidence" value="ECO:0007669"/>
    <property type="project" value="GOC"/>
</dbReference>
<dbReference type="AlphaFoldDB" id="A0A533Q7I0"/>
<dbReference type="InterPro" id="IPR011004">
    <property type="entry name" value="Trimer_LpxA-like_sf"/>
</dbReference>
<evidence type="ECO:0000256" key="2">
    <source>
        <dbReference type="ARBA" id="ARBA00022556"/>
    </source>
</evidence>
<dbReference type="SUPFAM" id="SSF51161">
    <property type="entry name" value="Trimeric LpxA-like enzymes"/>
    <property type="match status" value="1"/>
</dbReference>
<name>A0A533Q7I0_9BACT</name>
<keyword evidence="5 7" id="KW-0012">Acyltransferase</keyword>
<dbReference type="InterPro" id="IPR010137">
    <property type="entry name" value="Lipid_A_LpxA"/>
</dbReference>
<dbReference type="Gene3D" id="2.160.10.10">
    <property type="entry name" value="Hexapeptide repeat proteins"/>
    <property type="match status" value="1"/>
</dbReference>
<dbReference type="NCBIfam" id="NF003657">
    <property type="entry name" value="PRK05289.1"/>
    <property type="match status" value="1"/>
</dbReference>
<keyword evidence="2" id="KW-0441">Lipid A biosynthesis</keyword>
<evidence type="ECO:0000313" key="8">
    <source>
        <dbReference type="Proteomes" id="UP000319783"/>
    </source>
</evidence>
<dbReference type="InterPro" id="IPR001451">
    <property type="entry name" value="Hexapep"/>
</dbReference>
<dbReference type="Gene3D" id="1.20.1180.10">
    <property type="entry name" value="Udp N-acetylglucosamine O-acyltransferase, C-terminal domain"/>
    <property type="match status" value="1"/>
</dbReference>
<protein>
    <submittedName>
        <fullName evidence="7">Acyl-[acyl-carrier-protein]--UDP-N-acetylglucosamine O-acyltransferase</fullName>
    </submittedName>
</protein>
<dbReference type="PIRSF" id="PIRSF000456">
    <property type="entry name" value="UDP-GlcNAc_acltr"/>
    <property type="match status" value="1"/>
</dbReference>
<dbReference type="EMBL" id="SULG01000092">
    <property type="protein sequence ID" value="TLD40582.1"/>
    <property type="molecule type" value="Genomic_DNA"/>
</dbReference>
<evidence type="ECO:0000256" key="4">
    <source>
        <dbReference type="ARBA" id="ARBA00023098"/>
    </source>
</evidence>
<evidence type="ECO:0000256" key="5">
    <source>
        <dbReference type="ARBA" id="ARBA00023315"/>
    </source>
</evidence>
<dbReference type="CDD" id="cd03351">
    <property type="entry name" value="LbH_UDP-GlcNAc_AT"/>
    <property type="match status" value="1"/>
</dbReference>
<dbReference type="InterPro" id="IPR037157">
    <property type="entry name" value="Acetyltransf_C_sf"/>
</dbReference>
<evidence type="ECO:0000256" key="1">
    <source>
        <dbReference type="ARBA" id="ARBA00022516"/>
    </source>
</evidence>
<organism evidence="7 8">
    <name type="scientific">Candidatus Jettenia ecosi</name>
    <dbReference type="NCBI Taxonomy" id="2494326"/>
    <lineage>
        <taxon>Bacteria</taxon>
        <taxon>Pseudomonadati</taxon>
        <taxon>Planctomycetota</taxon>
        <taxon>Candidatus Brocadiia</taxon>
        <taxon>Candidatus Brocadiales</taxon>
        <taxon>Candidatus Brocadiaceae</taxon>
        <taxon>Candidatus Jettenia</taxon>
    </lineage>
</organism>
<comment type="caution">
    <text evidence="7">The sequence shown here is derived from an EMBL/GenBank/DDBJ whole genome shotgun (WGS) entry which is preliminary data.</text>
</comment>
<keyword evidence="1" id="KW-0444">Lipid biosynthesis</keyword>